<evidence type="ECO:0000313" key="2">
    <source>
        <dbReference type="EMBL" id="EFI92667.1"/>
    </source>
</evidence>
<dbReference type="RefSeq" id="XP_003027570.1">
    <property type="nucleotide sequence ID" value="XM_003027524.1"/>
</dbReference>
<dbReference type="GeneID" id="9597342"/>
<evidence type="ECO:0000313" key="3">
    <source>
        <dbReference type="Proteomes" id="UP000007431"/>
    </source>
</evidence>
<gene>
    <name evidence="2" type="ORF">SCHCODRAFT_60932</name>
</gene>
<protein>
    <submittedName>
        <fullName evidence="2">Uncharacterized protein</fullName>
    </submittedName>
</protein>
<dbReference type="OrthoDB" id="2971978at2759"/>
<dbReference type="InParanoid" id="D8QHG2"/>
<dbReference type="Proteomes" id="UP000007431">
    <property type="component" value="Unassembled WGS sequence"/>
</dbReference>
<organism evidence="3">
    <name type="scientific">Schizophyllum commune (strain H4-8 / FGSC 9210)</name>
    <name type="common">Split gill fungus</name>
    <dbReference type="NCBI Taxonomy" id="578458"/>
    <lineage>
        <taxon>Eukaryota</taxon>
        <taxon>Fungi</taxon>
        <taxon>Dikarya</taxon>
        <taxon>Basidiomycota</taxon>
        <taxon>Agaricomycotina</taxon>
        <taxon>Agaricomycetes</taxon>
        <taxon>Agaricomycetidae</taxon>
        <taxon>Agaricales</taxon>
        <taxon>Schizophyllaceae</taxon>
        <taxon>Schizophyllum</taxon>
    </lineage>
</organism>
<reference evidence="2 3" key="1">
    <citation type="journal article" date="2010" name="Nat. Biotechnol.">
        <title>Genome sequence of the model mushroom Schizophyllum commune.</title>
        <authorList>
            <person name="Ohm R.A."/>
            <person name="de Jong J.F."/>
            <person name="Lugones L.G."/>
            <person name="Aerts A."/>
            <person name="Kothe E."/>
            <person name="Stajich J.E."/>
            <person name="de Vries R.P."/>
            <person name="Record E."/>
            <person name="Levasseur A."/>
            <person name="Baker S.E."/>
            <person name="Bartholomew K.A."/>
            <person name="Coutinho P.M."/>
            <person name="Erdmann S."/>
            <person name="Fowler T.J."/>
            <person name="Gathman A.C."/>
            <person name="Lombard V."/>
            <person name="Henrissat B."/>
            <person name="Knabe N."/>
            <person name="Kuees U."/>
            <person name="Lilly W.W."/>
            <person name="Lindquist E."/>
            <person name="Lucas S."/>
            <person name="Magnuson J.K."/>
            <person name="Piumi F."/>
            <person name="Raudaskoski M."/>
            <person name="Salamov A."/>
            <person name="Schmutz J."/>
            <person name="Schwarze F.W.M.R."/>
            <person name="vanKuyk P.A."/>
            <person name="Horton J.S."/>
            <person name="Grigoriev I.V."/>
            <person name="Woesten H.A.B."/>
        </authorList>
    </citation>
    <scope>NUCLEOTIDE SEQUENCE [LARGE SCALE GENOMIC DNA]</scope>
    <source>
        <strain evidence="3">H4-8 / FGSC 9210</strain>
    </source>
</reference>
<dbReference type="KEGG" id="scm:SCHCO_02454974"/>
<accession>D8QHG2</accession>
<dbReference type="HOGENOM" id="CLU_135406_0_0_1"/>
<keyword evidence="3" id="KW-1185">Reference proteome</keyword>
<dbReference type="VEuPathDB" id="FungiDB:SCHCODRAFT_02454974"/>
<evidence type="ECO:0000256" key="1">
    <source>
        <dbReference type="SAM" id="MobiDB-lite"/>
    </source>
</evidence>
<feature type="region of interest" description="Disordered" evidence="1">
    <location>
        <begin position="1"/>
        <end position="36"/>
    </location>
</feature>
<dbReference type="OMA" id="WSARLCI"/>
<proteinExistence type="predicted"/>
<feature type="compositionally biased region" description="Polar residues" evidence="1">
    <location>
        <begin position="18"/>
        <end position="28"/>
    </location>
</feature>
<dbReference type="AlphaFoldDB" id="D8QHG2"/>
<name>D8QHG2_SCHCM</name>
<sequence>MAIRTRAGRRKEEASELARTTVQSSPAESNEHSAAARELAEALPHVGRDYWTFPEGVRVEDDDELGERVEEARAHLLLHIDPILLKQFKEGYEKDAYFRERYAESADSPSKALTPSHFRRSSNGLLYFFNADWEARLCVPRSMVNFVLTWIHEARDESAHGG</sequence>
<feature type="non-terminal residue" evidence="2">
    <location>
        <position position="162"/>
    </location>
</feature>
<dbReference type="EMBL" id="GL377312">
    <property type="protein sequence ID" value="EFI92667.1"/>
    <property type="molecule type" value="Genomic_DNA"/>
</dbReference>